<organism evidence="1">
    <name type="scientific">marine sediment metagenome</name>
    <dbReference type="NCBI Taxonomy" id="412755"/>
    <lineage>
        <taxon>unclassified sequences</taxon>
        <taxon>metagenomes</taxon>
        <taxon>ecological metagenomes</taxon>
    </lineage>
</organism>
<protein>
    <submittedName>
        <fullName evidence="1">Uncharacterized protein</fullName>
    </submittedName>
</protein>
<sequence>MTQDNQITSLNIEIRENLIGFREIGVFNDYTTNYNVNATEIKLCYDFIPFLV</sequence>
<evidence type="ECO:0000313" key="1">
    <source>
        <dbReference type="EMBL" id="KKL27075.1"/>
    </source>
</evidence>
<accession>A0A0F9BYR5</accession>
<proteinExistence type="predicted"/>
<dbReference type="AlphaFoldDB" id="A0A0F9BYR5"/>
<dbReference type="EMBL" id="LAZR01035603">
    <property type="protein sequence ID" value="KKL27075.1"/>
    <property type="molecule type" value="Genomic_DNA"/>
</dbReference>
<comment type="caution">
    <text evidence="1">The sequence shown here is derived from an EMBL/GenBank/DDBJ whole genome shotgun (WGS) entry which is preliminary data.</text>
</comment>
<gene>
    <name evidence="1" type="ORF">LCGC14_2388800</name>
</gene>
<reference evidence="1" key="1">
    <citation type="journal article" date="2015" name="Nature">
        <title>Complex archaea that bridge the gap between prokaryotes and eukaryotes.</title>
        <authorList>
            <person name="Spang A."/>
            <person name="Saw J.H."/>
            <person name="Jorgensen S.L."/>
            <person name="Zaremba-Niedzwiedzka K."/>
            <person name="Martijn J."/>
            <person name="Lind A.E."/>
            <person name="van Eijk R."/>
            <person name="Schleper C."/>
            <person name="Guy L."/>
            <person name="Ettema T.J."/>
        </authorList>
    </citation>
    <scope>NUCLEOTIDE SEQUENCE</scope>
</reference>
<name>A0A0F9BYR5_9ZZZZ</name>